<dbReference type="AlphaFoldDB" id="A0AAV2GU50"/>
<keyword evidence="2" id="KW-1185">Reference proteome</keyword>
<organism evidence="1 2">
    <name type="scientific">Linum trigynum</name>
    <dbReference type="NCBI Taxonomy" id="586398"/>
    <lineage>
        <taxon>Eukaryota</taxon>
        <taxon>Viridiplantae</taxon>
        <taxon>Streptophyta</taxon>
        <taxon>Embryophyta</taxon>
        <taxon>Tracheophyta</taxon>
        <taxon>Spermatophyta</taxon>
        <taxon>Magnoliopsida</taxon>
        <taxon>eudicotyledons</taxon>
        <taxon>Gunneridae</taxon>
        <taxon>Pentapetalae</taxon>
        <taxon>rosids</taxon>
        <taxon>fabids</taxon>
        <taxon>Malpighiales</taxon>
        <taxon>Linaceae</taxon>
        <taxon>Linum</taxon>
    </lineage>
</organism>
<dbReference type="EMBL" id="OZ034822">
    <property type="protein sequence ID" value="CAL1414032.1"/>
    <property type="molecule type" value="Genomic_DNA"/>
</dbReference>
<evidence type="ECO:0000313" key="2">
    <source>
        <dbReference type="Proteomes" id="UP001497516"/>
    </source>
</evidence>
<dbReference type="Proteomes" id="UP001497516">
    <property type="component" value="Chromosome 9"/>
</dbReference>
<name>A0AAV2GU50_9ROSI</name>
<proteinExistence type="predicted"/>
<evidence type="ECO:0008006" key="3">
    <source>
        <dbReference type="Google" id="ProtNLM"/>
    </source>
</evidence>
<gene>
    <name evidence="1" type="ORF">LTRI10_LOCUS53219</name>
</gene>
<sequence>MSDEKFKVIRLRVPGDDDADRCLLLVSIVKESLVSIVSPGKELRIDALLVPDMGGIGLRARVSMLVDQAACSVRFPCVFLEAVLRRPCALETGEVFRS</sequence>
<evidence type="ECO:0000313" key="1">
    <source>
        <dbReference type="EMBL" id="CAL1414032.1"/>
    </source>
</evidence>
<reference evidence="1 2" key="1">
    <citation type="submission" date="2024-04" db="EMBL/GenBank/DDBJ databases">
        <authorList>
            <person name="Fracassetti M."/>
        </authorList>
    </citation>
    <scope>NUCLEOTIDE SEQUENCE [LARGE SCALE GENOMIC DNA]</scope>
</reference>
<accession>A0AAV2GU50</accession>
<protein>
    <recommendedName>
        <fullName evidence="3">PilZ domain-containing protein</fullName>
    </recommendedName>
</protein>